<accession>A0A0S4JP27</accession>
<feature type="compositionally biased region" description="Polar residues" evidence="1">
    <location>
        <begin position="174"/>
        <end position="192"/>
    </location>
</feature>
<dbReference type="VEuPathDB" id="TriTrypDB:BSAL_35070"/>
<organism evidence="2 3">
    <name type="scientific">Bodo saltans</name>
    <name type="common">Flagellated protozoan</name>
    <dbReference type="NCBI Taxonomy" id="75058"/>
    <lineage>
        <taxon>Eukaryota</taxon>
        <taxon>Discoba</taxon>
        <taxon>Euglenozoa</taxon>
        <taxon>Kinetoplastea</taxon>
        <taxon>Metakinetoplastina</taxon>
        <taxon>Eubodonida</taxon>
        <taxon>Bodonidae</taxon>
        <taxon>Bodo</taxon>
    </lineage>
</organism>
<proteinExistence type="predicted"/>
<gene>
    <name evidence="2" type="ORF">BSAL_35070</name>
</gene>
<keyword evidence="3" id="KW-1185">Reference proteome</keyword>
<dbReference type="Proteomes" id="UP000051952">
    <property type="component" value="Unassembled WGS sequence"/>
</dbReference>
<evidence type="ECO:0000256" key="1">
    <source>
        <dbReference type="SAM" id="MobiDB-lite"/>
    </source>
</evidence>
<feature type="region of interest" description="Disordered" evidence="1">
    <location>
        <begin position="28"/>
        <end position="49"/>
    </location>
</feature>
<reference evidence="3" key="1">
    <citation type="submission" date="2015-09" db="EMBL/GenBank/DDBJ databases">
        <authorList>
            <consortium name="Pathogen Informatics"/>
        </authorList>
    </citation>
    <scope>NUCLEOTIDE SEQUENCE [LARGE SCALE GENOMIC DNA]</scope>
    <source>
        <strain evidence="3">Lake Konstanz</strain>
    </source>
</reference>
<feature type="region of interest" description="Disordered" evidence="1">
    <location>
        <begin position="168"/>
        <end position="192"/>
    </location>
</feature>
<protein>
    <submittedName>
        <fullName evidence="2">Uncharacterized protein</fullName>
    </submittedName>
</protein>
<dbReference type="AlphaFoldDB" id="A0A0S4JP27"/>
<name>A0A0S4JP27_BODSA</name>
<feature type="non-terminal residue" evidence="2">
    <location>
        <position position="249"/>
    </location>
</feature>
<dbReference type="EMBL" id="CYKH01001988">
    <property type="protein sequence ID" value="CUG91979.1"/>
    <property type="molecule type" value="Genomic_DNA"/>
</dbReference>
<evidence type="ECO:0000313" key="3">
    <source>
        <dbReference type="Proteomes" id="UP000051952"/>
    </source>
</evidence>
<sequence>MKPILESAPASYAEEFHVSSSVAHQVVNGAKTPHQPPPPAHHSKGVIPVPTTRNIRPKTQNDPHHYVDPRTPLFCSSTPSTPSIMGSRFESEGDLCNTVNATSTSQSSMAELISAAKKLAQEVRAIHELVDSYDRTTVEDAVMVLAQLQHRMERRSLRLVREIELLANSGGGDESNTPRPSNAIISPTTSRHLSSMYTTDKDMMKESHATATARPPLSAIMLHKTLPSARLADISPVPLHSSSAVNGLS</sequence>
<evidence type="ECO:0000313" key="2">
    <source>
        <dbReference type="EMBL" id="CUG91979.1"/>
    </source>
</evidence>